<comment type="caution">
    <text evidence="1">The sequence shown here is derived from an EMBL/GenBank/DDBJ whole genome shotgun (WGS) entry which is preliminary data.</text>
</comment>
<evidence type="ECO:0008006" key="3">
    <source>
        <dbReference type="Google" id="ProtNLM"/>
    </source>
</evidence>
<keyword evidence="2" id="KW-1185">Reference proteome</keyword>
<accession>A0ABT5WHM8</accession>
<reference evidence="1" key="1">
    <citation type="submission" date="2023-01" db="EMBL/GenBank/DDBJ databases">
        <title>Psychroserpens sp. MSW6 and Marinomonas sp. RSW2, isolated from seawater.</title>
        <authorList>
            <person name="Kristyanto S."/>
            <person name="Jung J."/>
            <person name="Kim J.M."/>
            <person name="Jeon C.O."/>
        </authorList>
    </citation>
    <scope>NUCLEOTIDE SEQUENCE</scope>
    <source>
        <strain evidence="1">RSW2</strain>
    </source>
</reference>
<dbReference type="Proteomes" id="UP001139522">
    <property type="component" value="Unassembled WGS sequence"/>
</dbReference>
<organism evidence="1 2">
    <name type="scientific">Marinomonas maritima</name>
    <dbReference type="NCBI Taxonomy" id="2940935"/>
    <lineage>
        <taxon>Bacteria</taxon>
        <taxon>Pseudomonadati</taxon>
        <taxon>Pseudomonadota</taxon>
        <taxon>Gammaproteobacteria</taxon>
        <taxon>Oceanospirillales</taxon>
        <taxon>Oceanospirillaceae</taxon>
        <taxon>Marinomonas</taxon>
    </lineage>
</organism>
<dbReference type="RefSeq" id="WP_255896406.1">
    <property type="nucleotide sequence ID" value="NZ_JAMZEG020000003.1"/>
</dbReference>
<evidence type="ECO:0000313" key="2">
    <source>
        <dbReference type="Proteomes" id="UP001139522"/>
    </source>
</evidence>
<gene>
    <name evidence="1" type="ORF">M3I01_013505</name>
</gene>
<evidence type="ECO:0000313" key="1">
    <source>
        <dbReference type="EMBL" id="MDE8603914.1"/>
    </source>
</evidence>
<proteinExistence type="predicted"/>
<dbReference type="EMBL" id="JAMZEG020000003">
    <property type="protein sequence ID" value="MDE8603914.1"/>
    <property type="molecule type" value="Genomic_DNA"/>
</dbReference>
<protein>
    <recommendedName>
        <fullName evidence="3">Zinc ribbon domain-containing protein</fullName>
    </recommendedName>
</protein>
<name>A0ABT5WHM8_9GAMM</name>
<sequence>MALKPCKECKQEVSTKAKSCPHCGAKNPTVSGKETAQGCLGIIVLSIIIAVVVNSCGDDDATTKPKEPAKTPKEIAAENAACRQDLQCWATKHIITAQVYCPDLIENLAKYQFEWTDGWVDSKFTHFLWKNKTAGTITYFGDKLKLQNGFGAFQNYTYSCLVDTNTDSILDIGAQPGKL</sequence>